<name>A0A0P0WSS4_ORYSJ</name>
<dbReference type="EMBL" id="AP014962">
    <property type="protein sequence ID" value="BAS96310.1"/>
    <property type="molecule type" value="Genomic_DNA"/>
</dbReference>
<dbReference type="Proteomes" id="UP000059680">
    <property type="component" value="Chromosome 6"/>
</dbReference>
<feature type="non-terminal residue" evidence="1">
    <location>
        <position position="1"/>
    </location>
</feature>
<evidence type="ECO:0000313" key="1">
    <source>
        <dbReference type="EMBL" id="BAS96310.1"/>
    </source>
</evidence>
<accession>A0A0P0WSS4</accession>
<keyword evidence="2" id="KW-1185">Reference proteome</keyword>
<dbReference type="eggNOG" id="ENOG502R4XK">
    <property type="taxonomic scope" value="Eukaryota"/>
</dbReference>
<organism evidence="1 2">
    <name type="scientific">Oryza sativa subsp. japonica</name>
    <name type="common">Rice</name>
    <dbReference type="NCBI Taxonomy" id="39947"/>
    <lineage>
        <taxon>Eukaryota</taxon>
        <taxon>Viridiplantae</taxon>
        <taxon>Streptophyta</taxon>
        <taxon>Embryophyta</taxon>
        <taxon>Tracheophyta</taxon>
        <taxon>Spermatophyta</taxon>
        <taxon>Magnoliopsida</taxon>
        <taxon>Liliopsida</taxon>
        <taxon>Poales</taxon>
        <taxon>Poaceae</taxon>
        <taxon>BOP clade</taxon>
        <taxon>Oryzoideae</taxon>
        <taxon>Oryzeae</taxon>
        <taxon>Oryzinae</taxon>
        <taxon>Oryza</taxon>
        <taxon>Oryza sativa</taxon>
    </lineage>
</organism>
<dbReference type="AlphaFoldDB" id="A0A0P0WSS4"/>
<dbReference type="PaxDb" id="39947-A0A0P0WSS4"/>
<protein>
    <submittedName>
        <fullName evidence="1">Os06g0163450 protein</fullName>
    </submittedName>
</protein>
<evidence type="ECO:0000313" key="2">
    <source>
        <dbReference type="Proteomes" id="UP000059680"/>
    </source>
</evidence>
<proteinExistence type="predicted"/>
<reference evidence="1 2" key="3">
    <citation type="journal article" date="2013" name="Rice">
        <title>Improvement of the Oryza sativa Nipponbare reference genome using next generation sequence and optical map data.</title>
        <authorList>
            <person name="Kawahara Y."/>
            <person name="de la Bastide M."/>
            <person name="Hamilton J.P."/>
            <person name="Kanamori H."/>
            <person name="McCombie W.R."/>
            <person name="Ouyang S."/>
            <person name="Schwartz D.C."/>
            <person name="Tanaka T."/>
            <person name="Wu J."/>
            <person name="Zhou S."/>
            <person name="Childs K.L."/>
            <person name="Davidson R.M."/>
            <person name="Lin H."/>
            <person name="Quesada-Ocampo L."/>
            <person name="Vaillancourt B."/>
            <person name="Sakai H."/>
            <person name="Lee S.S."/>
            <person name="Kim J."/>
            <person name="Numa H."/>
            <person name="Itoh T."/>
            <person name="Buell C.R."/>
            <person name="Matsumoto T."/>
        </authorList>
    </citation>
    <scope>NUCLEOTIDE SEQUENCE [LARGE SCALE GENOMIC DNA]</scope>
    <source>
        <strain evidence="2">cv. Nipponbare</strain>
    </source>
</reference>
<reference evidence="2" key="1">
    <citation type="journal article" date="2005" name="Nature">
        <title>The map-based sequence of the rice genome.</title>
        <authorList>
            <consortium name="International rice genome sequencing project (IRGSP)"/>
            <person name="Matsumoto T."/>
            <person name="Wu J."/>
            <person name="Kanamori H."/>
            <person name="Katayose Y."/>
            <person name="Fujisawa M."/>
            <person name="Namiki N."/>
            <person name="Mizuno H."/>
            <person name="Yamamoto K."/>
            <person name="Antonio B.A."/>
            <person name="Baba T."/>
            <person name="Sakata K."/>
            <person name="Nagamura Y."/>
            <person name="Aoki H."/>
            <person name="Arikawa K."/>
            <person name="Arita K."/>
            <person name="Bito T."/>
            <person name="Chiden Y."/>
            <person name="Fujitsuka N."/>
            <person name="Fukunaka R."/>
            <person name="Hamada M."/>
            <person name="Harada C."/>
            <person name="Hayashi A."/>
            <person name="Hijishita S."/>
            <person name="Honda M."/>
            <person name="Hosokawa S."/>
            <person name="Ichikawa Y."/>
            <person name="Idonuma A."/>
            <person name="Iijima M."/>
            <person name="Ikeda M."/>
            <person name="Ikeno M."/>
            <person name="Ito K."/>
            <person name="Ito S."/>
            <person name="Ito T."/>
            <person name="Ito Y."/>
            <person name="Ito Y."/>
            <person name="Iwabuchi A."/>
            <person name="Kamiya K."/>
            <person name="Karasawa W."/>
            <person name="Kurita K."/>
            <person name="Katagiri S."/>
            <person name="Kikuta A."/>
            <person name="Kobayashi H."/>
            <person name="Kobayashi N."/>
            <person name="Machita K."/>
            <person name="Maehara T."/>
            <person name="Masukawa M."/>
            <person name="Mizubayashi T."/>
            <person name="Mukai Y."/>
            <person name="Nagasaki H."/>
            <person name="Nagata Y."/>
            <person name="Naito S."/>
            <person name="Nakashima M."/>
            <person name="Nakama Y."/>
            <person name="Nakamichi Y."/>
            <person name="Nakamura M."/>
            <person name="Meguro A."/>
            <person name="Negishi M."/>
            <person name="Ohta I."/>
            <person name="Ohta T."/>
            <person name="Okamoto M."/>
            <person name="Ono N."/>
            <person name="Saji S."/>
            <person name="Sakaguchi M."/>
            <person name="Sakai K."/>
            <person name="Shibata M."/>
            <person name="Shimokawa T."/>
            <person name="Song J."/>
            <person name="Takazaki Y."/>
            <person name="Terasawa K."/>
            <person name="Tsugane M."/>
            <person name="Tsuji K."/>
            <person name="Ueda S."/>
            <person name="Waki K."/>
            <person name="Yamagata H."/>
            <person name="Yamamoto M."/>
            <person name="Yamamoto S."/>
            <person name="Yamane H."/>
            <person name="Yoshiki S."/>
            <person name="Yoshihara R."/>
            <person name="Yukawa K."/>
            <person name="Zhong H."/>
            <person name="Yano M."/>
            <person name="Yuan Q."/>
            <person name="Ouyang S."/>
            <person name="Liu J."/>
            <person name="Jones K.M."/>
            <person name="Gansberger K."/>
            <person name="Moffat K."/>
            <person name="Hill J."/>
            <person name="Bera J."/>
            <person name="Fadrosh D."/>
            <person name="Jin S."/>
            <person name="Johri S."/>
            <person name="Kim M."/>
            <person name="Overton L."/>
            <person name="Reardon M."/>
            <person name="Tsitrin T."/>
            <person name="Vuong H."/>
            <person name="Weaver B."/>
            <person name="Ciecko A."/>
            <person name="Tallon L."/>
            <person name="Jackson J."/>
            <person name="Pai G."/>
            <person name="Aken S.V."/>
            <person name="Utterback T."/>
            <person name="Reidmuller S."/>
            <person name="Feldblyum T."/>
            <person name="Hsiao J."/>
            <person name="Zismann V."/>
            <person name="Iobst S."/>
            <person name="de Vazeille A.R."/>
            <person name="Buell C.R."/>
            <person name="Ying K."/>
            <person name="Li Y."/>
            <person name="Lu T."/>
            <person name="Huang Y."/>
            <person name="Zhao Q."/>
            <person name="Feng Q."/>
            <person name="Zhang L."/>
            <person name="Zhu J."/>
            <person name="Weng Q."/>
            <person name="Mu J."/>
            <person name="Lu Y."/>
            <person name="Fan D."/>
            <person name="Liu Y."/>
            <person name="Guan J."/>
            <person name="Zhang Y."/>
            <person name="Yu S."/>
            <person name="Liu X."/>
            <person name="Zhang Y."/>
            <person name="Hong G."/>
            <person name="Han B."/>
            <person name="Choisne N."/>
            <person name="Demange N."/>
            <person name="Orjeda G."/>
            <person name="Samain S."/>
            <person name="Cattolico L."/>
            <person name="Pelletier E."/>
            <person name="Couloux A."/>
            <person name="Segurens B."/>
            <person name="Wincker P."/>
            <person name="D'Hont A."/>
            <person name="Scarpelli C."/>
            <person name="Weissenbach J."/>
            <person name="Salanoubat M."/>
            <person name="Quetier F."/>
            <person name="Yu Y."/>
            <person name="Kim H.R."/>
            <person name="Rambo T."/>
            <person name="Currie J."/>
            <person name="Collura K."/>
            <person name="Luo M."/>
            <person name="Yang T."/>
            <person name="Ammiraju J.S.S."/>
            <person name="Engler F."/>
            <person name="Soderlund C."/>
            <person name="Wing R.A."/>
            <person name="Palmer L.E."/>
            <person name="de la Bastide M."/>
            <person name="Spiegel L."/>
            <person name="Nascimento L."/>
            <person name="Zutavern T."/>
            <person name="O'Shaughnessy A."/>
            <person name="Dike S."/>
            <person name="Dedhia N."/>
            <person name="Preston R."/>
            <person name="Balija V."/>
            <person name="McCombie W.R."/>
            <person name="Chow T."/>
            <person name="Chen H."/>
            <person name="Chung M."/>
            <person name="Chen C."/>
            <person name="Shaw J."/>
            <person name="Wu H."/>
            <person name="Hsiao K."/>
            <person name="Chao Y."/>
            <person name="Chu M."/>
            <person name="Cheng C."/>
            <person name="Hour A."/>
            <person name="Lee P."/>
            <person name="Lin S."/>
            <person name="Lin Y."/>
            <person name="Liou J."/>
            <person name="Liu S."/>
            <person name="Hsing Y."/>
            <person name="Raghuvanshi S."/>
            <person name="Mohanty A."/>
            <person name="Bharti A.K."/>
            <person name="Gaur A."/>
            <person name="Gupta V."/>
            <person name="Kumar D."/>
            <person name="Ravi V."/>
            <person name="Vij S."/>
            <person name="Kapur A."/>
            <person name="Khurana P."/>
            <person name="Khurana P."/>
            <person name="Khurana J.P."/>
            <person name="Tyagi A.K."/>
            <person name="Gaikwad K."/>
            <person name="Singh A."/>
            <person name="Dalal V."/>
            <person name="Srivastava S."/>
            <person name="Dixit A."/>
            <person name="Pal A.K."/>
            <person name="Ghazi I.A."/>
            <person name="Yadav M."/>
            <person name="Pandit A."/>
            <person name="Bhargava A."/>
            <person name="Sureshbabu K."/>
            <person name="Batra K."/>
            <person name="Sharma T.R."/>
            <person name="Mohapatra T."/>
            <person name="Singh N.K."/>
            <person name="Messing J."/>
            <person name="Nelson A.B."/>
            <person name="Fuks G."/>
            <person name="Kavchok S."/>
            <person name="Keizer G."/>
            <person name="Linton E."/>
            <person name="Llaca V."/>
            <person name="Song R."/>
            <person name="Tanyolac B."/>
            <person name="Young S."/>
            <person name="Ho-Il K."/>
            <person name="Hahn J.H."/>
            <person name="Sangsakoo G."/>
            <person name="Vanavichit A."/>
            <person name="de Mattos Luiz.A.T."/>
            <person name="Zimmer P.D."/>
            <person name="Malone G."/>
            <person name="Dellagostin O."/>
            <person name="de Oliveira A.C."/>
            <person name="Bevan M."/>
            <person name="Bancroft I."/>
            <person name="Minx P."/>
            <person name="Cordum H."/>
            <person name="Wilson R."/>
            <person name="Cheng Z."/>
            <person name="Jin W."/>
            <person name="Jiang J."/>
            <person name="Leong S.A."/>
            <person name="Iwama H."/>
            <person name="Gojobori T."/>
            <person name="Itoh T."/>
            <person name="Niimura Y."/>
            <person name="Fujii Y."/>
            <person name="Habara T."/>
            <person name="Sakai H."/>
            <person name="Sato Y."/>
            <person name="Wilson G."/>
            <person name="Kumar K."/>
            <person name="McCouch S."/>
            <person name="Juretic N."/>
            <person name="Hoen D."/>
            <person name="Wright S."/>
            <person name="Bruskiewich R."/>
            <person name="Bureau T."/>
            <person name="Miyao A."/>
            <person name="Hirochika H."/>
            <person name="Nishikawa T."/>
            <person name="Kadowaki K."/>
            <person name="Sugiura M."/>
            <person name="Burr B."/>
            <person name="Sasaki T."/>
        </authorList>
    </citation>
    <scope>NUCLEOTIDE SEQUENCE [LARGE SCALE GENOMIC DNA]</scope>
    <source>
        <strain evidence="2">cv. Nipponbare</strain>
    </source>
</reference>
<reference evidence="1 2" key="2">
    <citation type="journal article" date="2013" name="Plant Cell Physiol.">
        <title>Rice Annotation Project Database (RAP-DB): an integrative and interactive database for rice genomics.</title>
        <authorList>
            <person name="Sakai H."/>
            <person name="Lee S.S."/>
            <person name="Tanaka T."/>
            <person name="Numa H."/>
            <person name="Kim J."/>
            <person name="Kawahara Y."/>
            <person name="Wakimoto H."/>
            <person name="Yang C.C."/>
            <person name="Iwamoto M."/>
            <person name="Abe T."/>
            <person name="Yamada Y."/>
            <person name="Muto A."/>
            <person name="Inokuchi H."/>
            <person name="Ikemura T."/>
            <person name="Matsumoto T."/>
            <person name="Sasaki T."/>
            <person name="Itoh T."/>
        </authorList>
    </citation>
    <scope>NUCLEOTIDE SEQUENCE [LARGE SCALE GENOMIC DNA]</scope>
    <source>
        <strain evidence="2">cv. Nipponbare</strain>
    </source>
</reference>
<dbReference type="Gramene" id="Os06t0163450-00">
    <property type="protein sequence ID" value="Os06t0163450-00"/>
    <property type="gene ID" value="Os06g0163450"/>
</dbReference>
<gene>
    <name evidence="1" type="ordered locus">Os06g0163450</name>
    <name evidence="1" type="ORF">OSNPB_060163450</name>
</gene>
<dbReference type="InParanoid" id="A0A0P0WSS4"/>
<sequence>RYLCAWGNDAAYEVIPRRVNCWLKTISKPPLWPTRATENFWKGSLSSERVKPYNSNQILFFIRSCLLWRIVSSYSFLFRVGRYSCIFHT</sequence>